<keyword evidence="7" id="KW-0625">Polysaccharide transport</keyword>
<keyword evidence="4 9" id="KW-1003">Cell membrane</keyword>
<evidence type="ECO:0000256" key="9">
    <source>
        <dbReference type="RuleBase" id="RU361157"/>
    </source>
</evidence>
<feature type="transmembrane region" description="Helical" evidence="9">
    <location>
        <begin position="247"/>
        <end position="268"/>
    </location>
</feature>
<evidence type="ECO:0000256" key="8">
    <source>
        <dbReference type="ARBA" id="ARBA00023136"/>
    </source>
</evidence>
<dbReference type="EMBL" id="CP003156">
    <property type="protein sequence ID" value="AEV32721.1"/>
    <property type="molecule type" value="Genomic_DNA"/>
</dbReference>
<keyword evidence="7" id="KW-0762">Sugar transport</keyword>
<reference evidence="11 12" key="1">
    <citation type="journal article" date="2012" name="Stand. Genomic Sci.">
        <title>Genome sequence of the orange-pigmented seawater bacterium Owenweeksia hongkongensis type strain (UST20020801(T)).</title>
        <authorList>
            <person name="Riedel T."/>
            <person name="Held B."/>
            <person name="Nolan M."/>
            <person name="Lucas S."/>
            <person name="Lapidus A."/>
            <person name="Tice H."/>
            <person name="Del Rio T.G."/>
            <person name="Cheng J.F."/>
            <person name="Han C."/>
            <person name="Tapia R."/>
            <person name="Goodwin L.A."/>
            <person name="Pitluck S."/>
            <person name="Liolios K."/>
            <person name="Mavromatis K."/>
            <person name="Pagani I."/>
            <person name="Ivanova N."/>
            <person name="Mikhailova N."/>
            <person name="Pati A."/>
            <person name="Chen A."/>
            <person name="Palaniappan K."/>
            <person name="Rohde M."/>
            <person name="Tindall B.J."/>
            <person name="Detter J.C."/>
            <person name="Goker M."/>
            <person name="Woyke T."/>
            <person name="Bristow J."/>
            <person name="Eisen J.A."/>
            <person name="Markowitz V."/>
            <person name="Hugenholtz P."/>
            <person name="Klenk H.P."/>
            <person name="Kyrpides N.C."/>
        </authorList>
    </citation>
    <scope>NUCLEOTIDE SEQUENCE</scope>
    <source>
        <strain evidence="12">DSM 17368 / JCM 12287 / NRRL B-23963</strain>
    </source>
</reference>
<feature type="transmembrane region" description="Helical" evidence="9">
    <location>
        <begin position="48"/>
        <end position="68"/>
    </location>
</feature>
<dbReference type="eggNOG" id="COG1682">
    <property type="taxonomic scope" value="Bacteria"/>
</dbReference>
<accession>G8R0L7</accession>
<keyword evidence="6 9" id="KW-1133">Transmembrane helix</keyword>
<dbReference type="GO" id="GO:0015920">
    <property type="term" value="P:lipopolysaccharide transport"/>
    <property type="evidence" value="ECO:0007669"/>
    <property type="project" value="TreeGrafter"/>
</dbReference>
<dbReference type="PROSITE" id="PS51012">
    <property type="entry name" value="ABC_TM2"/>
    <property type="match status" value="1"/>
</dbReference>
<comment type="similarity">
    <text evidence="2 9">Belongs to the ABC-2 integral membrane protein family.</text>
</comment>
<comment type="subcellular location">
    <subcellularLocation>
        <location evidence="1 9">Cell membrane</location>
        <topology evidence="1 9">Multi-pass membrane protein</topology>
    </subcellularLocation>
</comment>
<dbReference type="AlphaFoldDB" id="G8R0L7"/>
<dbReference type="HOGENOM" id="CLU_060703_1_1_10"/>
<evidence type="ECO:0000313" key="11">
    <source>
        <dbReference type="EMBL" id="AEV32721.1"/>
    </source>
</evidence>
<dbReference type="Proteomes" id="UP000005631">
    <property type="component" value="Chromosome"/>
</dbReference>
<dbReference type="PANTHER" id="PTHR30413:SF10">
    <property type="entry name" value="CAPSULE POLYSACCHARIDE EXPORT INNER-MEMBRANE PROTEIN CTRC"/>
    <property type="match status" value="1"/>
</dbReference>
<keyword evidence="12" id="KW-1185">Reference proteome</keyword>
<gene>
    <name evidence="11" type="ordered locus">Oweho_1734</name>
</gene>
<dbReference type="GO" id="GO:0140359">
    <property type="term" value="F:ABC-type transporter activity"/>
    <property type="evidence" value="ECO:0007669"/>
    <property type="project" value="InterPro"/>
</dbReference>
<dbReference type="GO" id="GO:0005886">
    <property type="term" value="C:plasma membrane"/>
    <property type="evidence" value="ECO:0007669"/>
    <property type="project" value="UniProtKB-SubCell"/>
</dbReference>
<evidence type="ECO:0000259" key="10">
    <source>
        <dbReference type="PROSITE" id="PS51012"/>
    </source>
</evidence>
<evidence type="ECO:0000256" key="3">
    <source>
        <dbReference type="ARBA" id="ARBA00022448"/>
    </source>
</evidence>
<dbReference type="RefSeq" id="WP_014202077.1">
    <property type="nucleotide sequence ID" value="NC_016599.1"/>
</dbReference>
<dbReference type="STRING" id="926562.Oweho_1734"/>
<dbReference type="KEGG" id="oho:Oweho_1734"/>
<organism evidence="11 12">
    <name type="scientific">Owenweeksia hongkongensis (strain DSM 17368 / CIP 108786 / JCM 12287 / NRRL B-23963 / UST20020801)</name>
    <dbReference type="NCBI Taxonomy" id="926562"/>
    <lineage>
        <taxon>Bacteria</taxon>
        <taxon>Pseudomonadati</taxon>
        <taxon>Bacteroidota</taxon>
        <taxon>Flavobacteriia</taxon>
        <taxon>Flavobacteriales</taxon>
        <taxon>Owenweeksiaceae</taxon>
        <taxon>Owenweeksia</taxon>
    </lineage>
</organism>
<evidence type="ECO:0000256" key="5">
    <source>
        <dbReference type="ARBA" id="ARBA00022692"/>
    </source>
</evidence>
<sequence>MKVAYESTATSVGFFRFWQDRFKAVARNRQLIKQLLFLSLTEQYKKTLLGSIWLVINPILSILIWLIMNYSGIYQPGETTIPYVGYLLLSMSIWLFFVSFFKHLATGVTESGRMLMEAPFEMEAKLVEKVLLNIVNFAIPLTINMVVLIIMGVSFGWSSLWFLPTLIPLMLLGISIGVFFSLIEVVFNDIYLIVNQGMNVLMFLTPVVYTTKVNSEFLQTIIYYNPLTYLISIPRDLLIGAPIEDWSGYWVSSGFALLVFVFVMHFFFNSVYKIVERIFE</sequence>
<dbReference type="PANTHER" id="PTHR30413">
    <property type="entry name" value="INNER MEMBRANE TRANSPORT PERMEASE"/>
    <property type="match status" value="1"/>
</dbReference>
<dbReference type="InterPro" id="IPR047817">
    <property type="entry name" value="ABC2_TM_bact-type"/>
</dbReference>
<name>G8R0L7_OWEHD</name>
<dbReference type="GO" id="GO:0015774">
    <property type="term" value="P:polysaccharide transport"/>
    <property type="evidence" value="ECO:0007669"/>
    <property type="project" value="UniProtKB-KW"/>
</dbReference>
<feature type="transmembrane region" description="Helical" evidence="9">
    <location>
        <begin position="130"/>
        <end position="155"/>
    </location>
</feature>
<keyword evidence="8 9" id="KW-0472">Membrane</keyword>
<keyword evidence="3 9" id="KW-0813">Transport</keyword>
<feature type="transmembrane region" description="Helical" evidence="9">
    <location>
        <begin position="190"/>
        <end position="209"/>
    </location>
</feature>
<evidence type="ECO:0000256" key="1">
    <source>
        <dbReference type="ARBA" id="ARBA00004651"/>
    </source>
</evidence>
<dbReference type="InterPro" id="IPR013525">
    <property type="entry name" value="ABC2_TM"/>
</dbReference>
<proteinExistence type="inferred from homology"/>
<evidence type="ECO:0000256" key="6">
    <source>
        <dbReference type="ARBA" id="ARBA00022989"/>
    </source>
</evidence>
<feature type="domain" description="ABC transmembrane type-2" evidence="10">
    <location>
        <begin position="49"/>
        <end position="270"/>
    </location>
</feature>
<evidence type="ECO:0000256" key="2">
    <source>
        <dbReference type="ARBA" id="ARBA00007783"/>
    </source>
</evidence>
<feature type="transmembrane region" description="Helical" evidence="9">
    <location>
        <begin position="80"/>
        <end position="101"/>
    </location>
</feature>
<protein>
    <recommendedName>
        <fullName evidence="9">Transport permease protein</fullName>
    </recommendedName>
</protein>
<evidence type="ECO:0000256" key="4">
    <source>
        <dbReference type="ARBA" id="ARBA00022475"/>
    </source>
</evidence>
<dbReference type="OrthoDB" id="9786910at2"/>
<evidence type="ECO:0000313" key="12">
    <source>
        <dbReference type="Proteomes" id="UP000005631"/>
    </source>
</evidence>
<evidence type="ECO:0000256" key="7">
    <source>
        <dbReference type="ARBA" id="ARBA00023047"/>
    </source>
</evidence>
<feature type="transmembrane region" description="Helical" evidence="9">
    <location>
        <begin position="161"/>
        <end position="183"/>
    </location>
</feature>
<dbReference type="Pfam" id="PF01061">
    <property type="entry name" value="ABC2_membrane"/>
    <property type="match status" value="1"/>
</dbReference>
<keyword evidence="5 9" id="KW-0812">Transmembrane</keyword>